<dbReference type="Proteomes" id="UP001500567">
    <property type="component" value="Unassembled WGS sequence"/>
</dbReference>
<dbReference type="SUPFAM" id="SSF53448">
    <property type="entry name" value="Nucleotide-diphospho-sugar transferases"/>
    <property type="match status" value="1"/>
</dbReference>
<keyword evidence="3" id="KW-1185">Reference proteome</keyword>
<gene>
    <name evidence="2" type="ORF">GCM10022408_35030</name>
</gene>
<dbReference type="PANTHER" id="PTHR22916">
    <property type="entry name" value="GLYCOSYLTRANSFERASE"/>
    <property type="match status" value="1"/>
</dbReference>
<dbReference type="InterPro" id="IPR001173">
    <property type="entry name" value="Glyco_trans_2-like"/>
</dbReference>
<reference evidence="3" key="1">
    <citation type="journal article" date="2019" name="Int. J. Syst. Evol. Microbiol.">
        <title>The Global Catalogue of Microorganisms (GCM) 10K type strain sequencing project: providing services to taxonomists for standard genome sequencing and annotation.</title>
        <authorList>
            <consortium name="The Broad Institute Genomics Platform"/>
            <consortium name="The Broad Institute Genome Sequencing Center for Infectious Disease"/>
            <person name="Wu L."/>
            <person name="Ma J."/>
        </authorList>
    </citation>
    <scope>NUCLEOTIDE SEQUENCE [LARGE SCALE GENOMIC DNA]</scope>
    <source>
        <strain evidence="3">JCM 17224</strain>
    </source>
</reference>
<evidence type="ECO:0000259" key="1">
    <source>
        <dbReference type="Pfam" id="PF00535"/>
    </source>
</evidence>
<organism evidence="2 3">
    <name type="scientific">Hymenobacter fastidiosus</name>
    <dbReference type="NCBI Taxonomy" id="486264"/>
    <lineage>
        <taxon>Bacteria</taxon>
        <taxon>Pseudomonadati</taxon>
        <taxon>Bacteroidota</taxon>
        <taxon>Cytophagia</taxon>
        <taxon>Cytophagales</taxon>
        <taxon>Hymenobacteraceae</taxon>
        <taxon>Hymenobacter</taxon>
    </lineage>
</organism>
<sequence>MAAPKVSVCMITYNHEAFIAQAIESVLMQKTDFAVELVIGEDYSTDHTRAVIEDYQQQHPGKIRLVTGPHNVGAQPNFIRTYEACRGQYVAMLEGDDYWTDPRKLRRQVALLDHRPEVVMCFGDCAMTDEQGRVIKDSIVPENFRRELTQRDIVRDYCPPTLSTLYRNHVLPPFPAAFTTVSNGDYFLYSLLTEYGTAAYQPGVVAHYRQHGGGIWSSLDQEKRYRQNLRTKLTMLEYFRGRYHAEIMASVNWYYIQLCTLLWQQQRWGEFRRLFAEFTRLSVRTLNKELPAFTLRLLTGRLPLLPLSAP</sequence>
<dbReference type="Pfam" id="PF00535">
    <property type="entry name" value="Glycos_transf_2"/>
    <property type="match status" value="1"/>
</dbReference>
<dbReference type="InterPro" id="IPR029044">
    <property type="entry name" value="Nucleotide-diphossugar_trans"/>
</dbReference>
<dbReference type="EMBL" id="BAABDJ010000039">
    <property type="protein sequence ID" value="GAA4018279.1"/>
    <property type="molecule type" value="Genomic_DNA"/>
</dbReference>
<proteinExistence type="predicted"/>
<name>A0ABP7SYJ3_9BACT</name>
<evidence type="ECO:0000313" key="3">
    <source>
        <dbReference type="Proteomes" id="UP001500567"/>
    </source>
</evidence>
<protein>
    <recommendedName>
        <fullName evidence="1">Glycosyltransferase 2-like domain-containing protein</fullName>
    </recommendedName>
</protein>
<dbReference type="Gene3D" id="3.90.550.10">
    <property type="entry name" value="Spore Coat Polysaccharide Biosynthesis Protein SpsA, Chain A"/>
    <property type="match status" value="1"/>
</dbReference>
<evidence type="ECO:0000313" key="2">
    <source>
        <dbReference type="EMBL" id="GAA4018279.1"/>
    </source>
</evidence>
<feature type="domain" description="Glycosyltransferase 2-like" evidence="1">
    <location>
        <begin position="7"/>
        <end position="136"/>
    </location>
</feature>
<comment type="caution">
    <text evidence="2">The sequence shown here is derived from an EMBL/GenBank/DDBJ whole genome shotgun (WGS) entry which is preliminary data.</text>
</comment>
<accession>A0ABP7SYJ3</accession>
<dbReference type="PANTHER" id="PTHR22916:SF3">
    <property type="entry name" value="UDP-GLCNAC:BETAGAL BETA-1,3-N-ACETYLGLUCOSAMINYLTRANSFERASE-LIKE PROTEIN 1"/>
    <property type="match status" value="1"/>
</dbReference>